<dbReference type="AlphaFoldDB" id="A0A917XSP5"/>
<gene>
    <name evidence="1" type="ORF">GCM10007971_02220</name>
</gene>
<protein>
    <submittedName>
        <fullName evidence="1">Uncharacterized protein</fullName>
    </submittedName>
</protein>
<evidence type="ECO:0000313" key="2">
    <source>
        <dbReference type="Proteomes" id="UP000624041"/>
    </source>
</evidence>
<accession>A0A917XSP5</accession>
<reference evidence="1" key="1">
    <citation type="journal article" date="2014" name="Int. J. Syst. Evol. Microbiol.">
        <title>Complete genome sequence of Corynebacterium casei LMG S-19264T (=DSM 44701T), isolated from a smear-ripened cheese.</title>
        <authorList>
            <consortium name="US DOE Joint Genome Institute (JGI-PGF)"/>
            <person name="Walter F."/>
            <person name="Albersmeier A."/>
            <person name="Kalinowski J."/>
            <person name="Ruckert C."/>
        </authorList>
    </citation>
    <scope>NUCLEOTIDE SEQUENCE</scope>
    <source>
        <strain evidence="1">JCM 17251</strain>
    </source>
</reference>
<organism evidence="1 2">
    <name type="scientific">Oceanobacillus indicireducens</name>
    <dbReference type="NCBI Taxonomy" id="1004261"/>
    <lineage>
        <taxon>Bacteria</taxon>
        <taxon>Bacillati</taxon>
        <taxon>Bacillota</taxon>
        <taxon>Bacilli</taxon>
        <taxon>Bacillales</taxon>
        <taxon>Bacillaceae</taxon>
        <taxon>Oceanobacillus</taxon>
    </lineage>
</organism>
<comment type="caution">
    <text evidence="1">The sequence shown here is derived from an EMBL/GenBank/DDBJ whole genome shotgun (WGS) entry which is preliminary data.</text>
</comment>
<dbReference type="EMBL" id="BMOS01000001">
    <property type="protein sequence ID" value="GGN49546.1"/>
    <property type="molecule type" value="Genomic_DNA"/>
</dbReference>
<sequence>MDKNLLKHFNHPFYEKADRITDEVKRMQIRKADRIVGNYPINGDS</sequence>
<dbReference type="Proteomes" id="UP000624041">
    <property type="component" value="Unassembled WGS sequence"/>
</dbReference>
<evidence type="ECO:0000313" key="1">
    <source>
        <dbReference type="EMBL" id="GGN49546.1"/>
    </source>
</evidence>
<reference evidence="1" key="2">
    <citation type="submission" date="2020-09" db="EMBL/GenBank/DDBJ databases">
        <authorList>
            <person name="Sun Q."/>
            <person name="Ohkuma M."/>
        </authorList>
    </citation>
    <scope>NUCLEOTIDE SEQUENCE</scope>
    <source>
        <strain evidence="1">JCM 17251</strain>
    </source>
</reference>
<keyword evidence="2" id="KW-1185">Reference proteome</keyword>
<name>A0A917XSP5_9BACI</name>
<proteinExistence type="predicted"/>
<dbReference type="RefSeq" id="WP_188855687.1">
    <property type="nucleotide sequence ID" value="NZ_BMOS01000001.1"/>
</dbReference>